<dbReference type="InterPro" id="IPR002347">
    <property type="entry name" value="SDR_fam"/>
</dbReference>
<dbReference type="Gene3D" id="3.40.50.720">
    <property type="entry name" value="NAD(P)-binding Rossmann-like Domain"/>
    <property type="match status" value="1"/>
</dbReference>
<protein>
    <recommendedName>
        <fullName evidence="4">NAD(P)-binding protein</fullName>
    </recommendedName>
</protein>
<organism evidence="2 3">
    <name type="scientific">Aspergillus puulaauensis</name>
    <dbReference type="NCBI Taxonomy" id="1220207"/>
    <lineage>
        <taxon>Eukaryota</taxon>
        <taxon>Fungi</taxon>
        <taxon>Dikarya</taxon>
        <taxon>Ascomycota</taxon>
        <taxon>Pezizomycotina</taxon>
        <taxon>Eurotiomycetes</taxon>
        <taxon>Eurotiomycetidae</taxon>
        <taxon>Eurotiales</taxon>
        <taxon>Aspergillaceae</taxon>
        <taxon>Aspergillus</taxon>
    </lineage>
</organism>
<keyword evidence="3" id="KW-1185">Reference proteome</keyword>
<dbReference type="Pfam" id="PF00106">
    <property type="entry name" value="adh_short"/>
    <property type="match status" value="1"/>
</dbReference>
<dbReference type="KEGG" id="apuu:APUU_11554S"/>
<dbReference type="SUPFAM" id="SSF51735">
    <property type="entry name" value="NAD(P)-binding Rossmann-fold domains"/>
    <property type="match status" value="1"/>
</dbReference>
<evidence type="ECO:0000313" key="3">
    <source>
        <dbReference type="Proteomes" id="UP000654913"/>
    </source>
</evidence>
<dbReference type="GO" id="GO:0016491">
    <property type="term" value="F:oxidoreductase activity"/>
    <property type="evidence" value="ECO:0007669"/>
    <property type="project" value="UniProtKB-KW"/>
</dbReference>
<evidence type="ECO:0008006" key="4">
    <source>
        <dbReference type="Google" id="ProtNLM"/>
    </source>
</evidence>
<dbReference type="PANTHER" id="PTHR47534:SF2">
    <property type="entry name" value="KETOREDUCTASE (KR) DOMAIN-CONTAINING PROTEIN-RELATED"/>
    <property type="match status" value="1"/>
</dbReference>
<sequence>MVSLKTVQATNARLRAIPNITALFVGGTSGIGQSTLRQLARHADSPTAYIVGRSQARATPFLSELQQTNPKGRFHFIEADASLARNVDAACKEILAKEKHLNFLFMTPGGISLGGRNETIEGIDHLFSLRYYARMRFIQNLLPLLSSTPSSAPSRVVSIYGGGFEFPINTSDLDLKHTFSLLNAYKHSITMTSLAMEHLATTNPAVGFVHAYPGLVGTNIYSNSFPAPVAAVYNYLMWPLMWPFSVDLAEAGERHLFHLASGRYPSRDGAGVQVGEGEVATGITGEKGGGAYLLDWKGDVRGSAKILEKYREQGVAEMVWRHTEGLLEEAVKR</sequence>
<dbReference type="PANTHER" id="PTHR47534">
    <property type="entry name" value="YALI0E05731P"/>
    <property type="match status" value="1"/>
</dbReference>
<dbReference type="Proteomes" id="UP000654913">
    <property type="component" value="Chromosome 1"/>
</dbReference>
<evidence type="ECO:0000256" key="1">
    <source>
        <dbReference type="ARBA" id="ARBA00023002"/>
    </source>
</evidence>
<proteinExistence type="predicted"/>
<accession>A0A7R7XCH2</accession>
<keyword evidence="1" id="KW-0560">Oxidoreductase</keyword>
<evidence type="ECO:0000313" key="2">
    <source>
        <dbReference type="EMBL" id="BCS18726.1"/>
    </source>
</evidence>
<dbReference type="EMBL" id="AP024443">
    <property type="protein sequence ID" value="BCS18726.1"/>
    <property type="molecule type" value="Genomic_DNA"/>
</dbReference>
<reference evidence="2" key="2">
    <citation type="submission" date="2021-02" db="EMBL/GenBank/DDBJ databases">
        <title>Aspergillus puulaauensis MK2 genome sequence.</title>
        <authorList>
            <person name="Futagami T."/>
            <person name="Mori K."/>
            <person name="Kadooka C."/>
            <person name="Tanaka T."/>
        </authorList>
    </citation>
    <scope>NUCLEOTIDE SEQUENCE</scope>
    <source>
        <strain evidence="2">MK2</strain>
    </source>
</reference>
<dbReference type="AlphaFoldDB" id="A0A7R7XCH2"/>
<dbReference type="RefSeq" id="XP_041550920.1">
    <property type="nucleotide sequence ID" value="XM_041697657.1"/>
</dbReference>
<dbReference type="GeneID" id="64968731"/>
<gene>
    <name evidence="2" type="ORF">APUU_11554S</name>
</gene>
<dbReference type="InterPro" id="IPR036291">
    <property type="entry name" value="NAD(P)-bd_dom_sf"/>
</dbReference>
<dbReference type="OrthoDB" id="2898509at2759"/>
<name>A0A7R7XCH2_9EURO</name>
<reference evidence="2" key="1">
    <citation type="submission" date="2021-01" db="EMBL/GenBank/DDBJ databases">
        <authorList>
            <consortium name="Aspergillus puulaauensis MK2 genome sequencing consortium"/>
            <person name="Kazuki M."/>
            <person name="Futagami T."/>
        </authorList>
    </citation>
    <scope>NUCLEOTIDE SEQUENCE</scope>
    <source>
        <strain evidence="2">MK2</strain>
    </source>
</reference>
<dbReference type="InterPro" id="IPR052228">
    <property type="entry name" value="Sec_Metab_Biosynth_Oxidored"/>
</dbReference>